<evidence type="ECO:0000313" key="3">
    <source>
        <dbReference type="EMBL" id="ANO50329.1"/>
    </source>
</evidence>
<name>A0A193LD68_9GAMM</name>
<dbReference type="InterPro" id="IPR051199">
    <property type="entry name" value="LPS_LOS_Heptosyltrfase"/>
</dbReference>
<evidence type="ECO:0000313" key="4">
    <source>
        <dbReference type="Proteomes" id="UP000092695"/>
    </source>
</evidence>
<dbReference type="STRING" id="1548547.BA177_03065"/>
<protein>
    <submittedName>
        <fullName evidence="3">Glycosyl transferase</fullName>
    </submittedName>
</protein>
<dbReference type="PANTHER" id="PTHR30160">
    <property type="entry name" value="TETRAACYLDISACCHARIDE 4'-KINASE-RELATED"/>
    <property type="match status" value="1"/>
</dbReference>
<dbReference type="AlphaFoldDB" id="A0A193LD68"/>
<dbReference type="KEGG" id="woc:BA177_03065"/>
<dbReference type="GO" id="GO:0008713">
    <property type="term" value="F:ADP-heptose-lipopolysaccharide heptosyltransferase activity"/>
    <property type="evidence" value="ECO:0007669"/>
    <property type="project" value="TreeGrafter"/>
</dbReference>
<keyword evidence="1" id="KW-0328">Glycosyltransferase</keyword>
<dbReference type="OrthoDB" id="9781892at2"/>
<dbReference type="GO" id="GO:0009244">
    <property type="term" value="P:lipopolysaccharide core region biosynthetic process"/>
    <property type="evidence" value="ECO:0007669"/>
    <property type="project" value="TreeGrafter"/>
</dbReference>
<evidence type="ECO:0000256" key="1">
    <source>
        <dbReference type="ARBA" id="ARBA00022676"/>
    </source>
</evidence>
<evidence type="ECO:0000256" key="2">
    <source>
        <dbReference type="ARBA" id="ARBA00022679"/>
    </source>
</evidence>
<dbReference type="InterPro" id="IPR002201">
    <property type="entry name" value="Glyco_trans_9"/>
</dbReference>
<dbReference type="SUPFAM" id="SSF53756">
    <property type="entry name" value="UDP-Glycosyltransferase/glycogen phosphorylase"/>
    <property type="match status" value="1"/>
</dbReference>
<accession>A0A193LD68</accession>
<dbReference type="Gene3D" id="3.40.50.2000">
    <property type="entry name" value="Glycogen Phosphorylase B"/>
    <property type="match status" value="2"/>
</dbReference>
<organism evidence="3 4">
    <name type="scientific">Woeseia oceani</name>
    <dbReference type="NCBI Taxonomy" id="1548547"/>
    <lineage>
        <taxon>Bacteria</taxon>
        <taxon>Pseudomonadati</taxon>
        <taxon>Pseudomonadota</taxon>
        <taxon>Gammaproteobacteria</taxon>
        <taxon>Woeseiales</taxon>
        <taxon>Woeseiaceae</taxon>
        <taxon>Woeseia</taxon>
    </lineage>
</organism>
<dbReference type="Proteomes" id="UP000092695">
    <property type="component" value="Chromosome"/>
</dbReference>
<dbReference type="CDD" id="cd03789">
    <property type="entry name" value="GT9_LPS_heptosyltransferase"/>
    <property type="match status" value="1"/>
</dbReference>
<dbReference type="EMBL" id="CP016268">
    <property type="protein sequence ID" value="ANO50329.1"/>
    <property type="molecule type" value="Genomic_DNA"/>
</dbReference>
<dbReference type="GO" id="GO:0005829">
    <property type="term" value="C:cytosol"/>
    <property type="evidence" value="ECO:0007669"/>
    <property type="project" value="TreeGrafter"/>
</dbReference>
<gene>
    <name evidence="3" type="ORF">BA177_03065</name>
</gene>
<reference evidence="3 4" key="1">
    <citation type="submission" date="2016-06" db="EMBL/GenBank/DDBJ databases">
        <title>Complete genome sequence of a deep-branching marine Gamma Proteobacterium Woeseia oceani type strain XK5.</title>
        <authorList>
            <person name="Mu D."/>
            <person name="Du Z."/>
        </authorList>
    </citation>
    <scope>NUCLEOTIDE SEQUENCE [LARGE SCALE GENOMIC DNA]</scope>
    <source>
        <strain evidence="3 4">XK5</strain>
    </source>
</reference>
<keyword evidence="4" id="KW-1185">Reference proteome</keyword>
<sequence length="351" mass="39496">MFQHAPPDSICVVRLSAIGDTCHALAVVRSIQDTWPETRITWIIGKTEAGLLADIPGIEFIIFDKSKGRAAYRDLRRQLRTQSFDAALCMHASMRANFIYRSLRTRLRIGYDYARAKDFQWLFTNRRIAPEQRQHVQDAMLSFARTIGVPDKTLRWDIPLTEAQREFAAQYCDEARPILVISPCSSQRARNFRNWSAENYAAAARHAQQKFNCRVILTGGRSELEQEYATTIRRLAGDDVVDLVGKTSLKQLLALIEVAAGVLCPDSGPAHLATTVATPVIGLYATSNPLRTGPYFSRDLCVNAYPEAAEKYLGKPVDQLRWGQRVRDPGAMGLIRLAWVKEKIDALFAKI</sequence>
<proteinExistence type="predicted"/>
<dbReference type="RefSeq" id="WP_068612692.1">
    <property type="nucleotide sequence ID" value="NZ_CP016268.1"/>
</dbReference>
<keyword evidence="2 3" id="KW-0808">Transferase</keyword>
<dbReference type="PANTHER" id="PTHR30160:SF21">
    <property type="entry name" value="LIPOPOLYSACCHARIDE CORE HEPTOSYLTRANSFERASE OPSX"/>
    <property type="match status" value="1"/>
</dbReference>
<dbReference type="Pfam" id="PF01075">
    <property type="entry name" value="Glyco_transf_9"/>
    <property type="match status" value="1"/>
</dbReference>